<dbReference type="AlphaFoldDB" id="A0AAE1QKM9"/>
<dbReference type="Proteomes" id="UP001292094">
    <property type="component" value="Unassembled WGS sequence"/>
</dbReference>
<evidence type="ECO:0000313" key="3">
    <source>
        <dbReference type="EMBL" id="KAK4327157.1"/>
    </source>
</evidence>
<accession>A0AAE1QKM9</accession>
<gene>
    <name evidence="3" type="ORF">Pmani_002386</name>
</gene>
<reference evidence="3" key="1">
    <citation type="submission" date="2023-11" db="EMBL/GenBank/DDBJ databases">
        <title>Genome assemblies of two species of porcelain crab, Petrolisthes cinctipes and Petrolisthes manimaculis (Anomura: Porcellanidae).</title>
        <authorList>
            <person name="Angst P."/>
        </authorList>
    </citation>
    <scope>NUCLEOTIDE SEQUENCE</scope>
    <source>
        <strain evidence="3">PB745_02</strain>
        <tissue evidence="3">Gill</tissue>
    </source>
</reference>
<name>A0AAE1QKM9_9EUCA</name>
<dbReference type="SMART" id="SM00595">
    <property type="entry name" value="MADF"/>
    <property type="match status" value="1"/>
</dbReference>
<dbReference type="PROSITE" id="PS51029">
    <property type="entry name" value="MADF"/>
    <property type="match status" value="1"/>
</dbReference>
<dbReference type="PANTHER" id="PTHR21505:SF15">
    <property type="entry name" value="RE18252P"/>
    <property type="match status" value="1"/>
</dbReference>
<comment type="caution">
    <text evidence="3">The sequence shown here is derived from an EMBL/GenBank/DDBJ whole genome shotgun (WGS) entry which is preliminary data.</text>
</comment>
<feature type="region of interest" description="Disordered" evidence="1">
    <location>
        <begin position="119"/>
        <end position="156"/>
    </location>
</feature>
<dbReference type="PANTHER" id="PTHR21505">
    <property type="entry name" value="MADF DOMAIN-CONTAINING PROTEIN-RELATED"/>
    <property type="match status" value="1"/>
</dbReference>
<protein>
    <recommendedName>
        <fullName evidence="2">MADF domain-containing protein</fullName>
    </recommendedName>
</protein>
<evidence type="ECO:0000313" key="4">
    <source>
        <dbReference type="Proteomes" id="UP001292094"/>
    </source>
</evidence>
<organism evidence="3 4">
    <name type="scientific">Petrolisthes manimaculis</name>
    <dbReference type="NCBI Taxonomy" id="1843537"/>
    <lineage>
        <taxon>Eukaryota</taxon>
        <taxon>Metazoa</taxon>
        <taxon>Ecdysozoa</taxon>
        <taxon>Arthropoda</taxon>
        <taxon>Crustacea</taxon>
        <taxon>Multicrustacea</taxon>
        <taxon>Malacostraca</taxon>
        <taxon>Eumalacostraca</taxon>
        <taxon>Eucarida</taxon>
        <taxon>Decapoda</taxon>
        <taxon>Pleocyemata</taxon>
        <taxon>Anomura</taxon>
        <taxon>Galatheoidea</taxon>
        <taxon>Porcellanidae</taxon>
        <taxon>Petrolisthes</taxon>
    </lineage>
</organism>
<dbReference type="Pfam" id="PF10545">
    <property type="entry name" value="MADF_DNA_bdg"/>
    <property type="match status" value="1"/>
</dbReference>
<dbReference type="EMBL" id="JAWZYT010000168">
    <property type="protein sequence ID" value="KAK4327157.1"/>
    <property type="molecule type" value="Genomic_DNA"/>
</dbReference>
<dbReference type="InterPro" id="IPR006578">
    <property type="entry name" value="MADF-dom"/>
</dbReference>
<proteinExistence type="predicted"/>
<feature type="domain" description="MADF" evidence="2">
    <location>
        <begin position="10"/>
        <end position="103"/>
    </location>
</feature>
<evidence type="ECO:0000256" key="1">
    <source>
        <dbReference type="SAM" id="MobiDB-lite"/>
    </source>
</evidence>
<keyword evidence="4" id="KW-1185">Reference proteome</keyword>
<evidence type="ECO:0000259" key="2">
    <source>
        <dbReference type="PROSITE" id="PS51029"/>
    </source>
</evidence>
<sequence length="269" mass="31357">MDWTNAKIVKFIQAVETRPVLWDTTNKDYKDKNKKHDATKELGENFSCDSTEVMRKWKIILAQWRRERKKIADSKASGSGVGDIYKPKWFAFEHLGFIHGRDCPNVTVNTEWETNEQMPQDMLEEGESEREEAPPVSPIDTLRPPKKVRKRRAEDEDPRIDHALSIMENVNKQMQSNKHDDDDVFGIAVATKLRKIKDERTKILVQRDIDMLLYDAIIGTGKYSTNNKGTQTWDFLGCFSLRCQEFYLPKQANVKENQEETTLYKINLN</sequence>